<comment type="caution">
    <text evidence="1">The sequence shown here is derived from an EMBL/GenBank/DDBJ whole genome shotgun (WGS) entry which is preliminary data.</text>
</comment>
<proteinExistence type="predicted"/>
<evidence type="ECO:0008006" key="3">
    <source>
        <dbReference type="Google" id="ProtNLM"/>
    </source>
</evidence>
<accession>A0A419AUL6</accession>
<evidence type="ECO:0000313" key="1">
    <source>
        <dbReference type="EMBL" id="RJL50478.1"/>
    </source>
</evidence>
<name>A0A419AUL6_PECCA</name>
<dbReference type="EMBL" id="QZDH01000031">
    <property type="protein sequence ID" value="RJL50478.1"/>
    <property type="molecule type" value="Genomic_DNA"/>
</dbReference>
<evidence type="ECO:0000313" key="2">
    <source>
        <dbReference type="Proteomes" id="UP000283655"/>
    </source>
</evidence>
<sequence length="224" mass="25526">MATASKQKASACDSYPDRRVPAERLQKFIQEVAEDIRVGNTQVDAASMAETDAVFTLDVILQYMKNRTVSSMTKEKRQQQRRLYSKALFLETLKKDGGVYNSAEAAEILGRTKTTVKNWKDSSQLLAIEIDGEFYYPAFQFTDDERISEKGVLRGVSEILPLLKNFSDRMQYSFFMEERNNVLNGISPPGRTFTVAEILRYNPGKELWAEIHRLARIYGTQDAA</sequence>
<dbReference type="RefSeq" id="WP_119873981.1">
    <property type="nucleotide sequence ID" value="NZ_JBEHEC010000002.1"/>
</dbReference>
<organism evidence="1 2">
    <name type="scientific">Pectobacterium carotovorum</name>
    <name type="common">Erwinia carotovora</name>
    <dbReference type="NCBI Taxonomy" id="554"/>
    <lineage>
        <taxon>Bacteria</taxon>
        <taxon>Pseudomonadati</taxon>
        <taxon>Pseudomonadota</taxon>
        <taxon>Gammaproteobacteria</taxon>
        <taxon>Enterobacterales</taxon>
        <taxon>Pectobacteriaceae</taxon>
        <taxon>Pectobacterium</taxon>
    </lineage>
</organism>
<protein>
    <recommendedName>
        <fullName evidence="3">DNA-binding protein</fullName>
    </recommendedName>
</protein>
<dbReference type="Proteomes" id="UP000283655">
    <property type="component" value="Unassembled WGS sequence"/>
</dbReference>
<gene>
    <name evidence="1" type="ORF">D5071_12885</name>
</gene>
<reference evidence="1 2" key="1">
    <citation type="submission" date="2018-09" db="EMBL/GenBank/DDBJ databases">
        <title>Phylogenetic diversity of Pectobacterium and Dickeya strains causing blackleg disease of potato in Morocco.</title>
        <authorList>
            <person name="Oulghazi S."/>
            <person name="Moumni M."/>
            <person name="Faure D."/>
        </authorList>
    </citation>
    <scope>NUCLEOTIDE SEQUENCE [LARGE SCALE GENOMIC DNA]</scope>
    <source>
        <strain evidence="1 2">S1.15.11.2D</strain>
    </source>
</reference>
<dbReference type="AlphaFoldDB" id="A0A419AUL6"/>